<dbReference type="Pfam" id="PF07647">
    <property type="entry name" value="SAM_2"/>
    <property type="match status" value="1"/>
</dbReference>
<feature type="compositionally biased region" description="Low complexity" evidence="5">
    <location>
        <begin position="235"/>
        <end position="245"/>
    </location>
</feature>
<feature type="domain" description="SAM" evidence="6">
    <location>
        <begin position="4"/>
        <end position="67"/>
    </location>
</feature>
<name>A2EVV5_TRIV3</name>
<dbReference type="Gene3D" id="1.10.150.50">
    <property type="entry name" value="Transcription Factor, Ets-1"/>
    <property type="match status" value="1"/>
</dbReference>
<dbReference type="PROSITE" id="PS52027">
    <property type="entry name" value="ZF_C2HC_C3H"/>
    <property type="match status" value="1"/>
</dbReference>
<dbReference type="KEGG" id="tva:4761084"/>
<keyword evidence="1" id="KW-0479">Metal-binding</keyword>
<dbReference type="PROSITE" id="PS50105">
    <property type="entry name" value="SAM_DOMAIN"/>
    <property type="match status" value="1"/>
</dbReference>
<dbReference type="InParanoid" id="A2EVV5"/>
<reference evidence="8" key="1">
    <citation type="submission" date="2006-10" db="EMBL/GenBank/DDBJ databases">
        <authorList>
            <person name="Amadeo P."/>
            <person name="Zhao Q."/>
            <person name="Wortman J."/>
            <person name="Fraser-Liggett C."/>
            <person name="Carlton J."/>
        </authorList>
    </citation>
    <scope>NUCLEOTIDE SEQUENCE</scope>
    <source>
        <strain evidence="8">G3</strain>
    </source>
</reference>
<evidence type="ECO:0000256" key="2">
    <source>
        <dbReference type="ARBA" id="ARBA00022771"/>
    </source>
</evidence>
<organism evidence="8 9">
    <name type="scientific">Trichomonas vaginalis (strain ATCC PRA-98 / G3)</name>
    <dbReference type="NCBI Taxonomy" id="412133"/>
    <lineage>
        <taxon>Eukaryota</taxon>
        <taxon>Metamonada</taxon>
        <taxon>Parabasalia</taxon>
        <taxon>Trichomonadida</taxon>
        <taxon>Trichomonadidae</taxon>
        <taxon>Trichomonas</taxon>
    </lineage>
</organism>
<proteinExistence type="predicted"/>
<feature type="compositionally biased region" description="Basic and acidic residues" evidence="5">
    <location>
        <begin position="142"/>
        <end position="151"/>
    </location>
</feature>
<feature type="domain" description="C2HC/C3H-type" evidence="7">
    <location>
        <begin position="271"/>
        <end position="300"/>
    </location>
</feature>
<dbReference type="InterPro" id="IPR049899">
    <property type="entry name" value="Znf_C2HC_C3H"/>
</dbReference>
<evidence type="ECO:0000313" key="9">
    <source>
        <dbReference type="Proteomes" id="UP000001542"/>
    </source>
</evidence>
<keyword evidence="2 4" id="KW-0863">Zinc-finger</keyword>
<dbReference type="EMBL" id="DS113511">
    <property type="protein sequence ID" value="EAY03242.1"/>
    <property type="molecule type" value="Genomic_DNA"/>
</dbReference>
<feature type="compositionally biased region" description="Basic and acidic residues" evidence="5">
    <location>
        <begin position="182"/>
        <end position="193"/>
    </location>
</feature>
<dbReference type="AlphaFoldDB" id="A2EVV5"/>
<keyword evidence="9" id="KW-1185">Reference proteome</keyword>
<dbReference type="InterPro" id="IPR001660">
    <property type="entry name" value="SAM"/>
</dbReference>
<accession>A2EVV5</accession>
<dbReference type="GO" id="GO:0008270">
    <property type="term" value="F:zinc ion binding"/>
    <property type="evidence" value="ECO:0007669"/>
    <property type="project" value="UniProtKB-KW"/>
</dbReference>
<evidence type="ECO:0000313" key="8">
    <source>
        <dbReference type="EMBL" id="EAY03242.1"/>
    </source>
</evidence>
<dbReference type="OrthoDB" id="445896at2759"/>
<dbReference type="VEuPathDB" id="TrichDB:TVAG_421290"/>
<feature type="compositionally biased region" description="Polar residues" evidence="5">
    <location>
        <begin position="254"/>
        <end position="268"/>
    </location>
</feature>
<dbReference type="Pfam" id="PF13913">
    <property type="entry name" value="zf-C2HC_2"/>
    <property type="match status" value="1"/>
</dbReference>
<feature type="compositionally biased region" description="Basic and acidic residues" evidence="5">
    <location>
        <begin position="205"/>
        <end position="222"/>
    </location>
</feature>
<dbReference type="SMR" id="A2EVV5"/>
<feature type="compositionally biased region" description="Polar residues" evidence="5">
    <location>
        <begin position="224"/>
        <end position="234"/>
    </location>
</feature>
<dbReference type="SMART" id="SM00454">
    <property type="entry name" value="SAM"/>
    <property type="match status" value="1"/>
</dbReference>
<dbReference type="VEuPathDB" id="TrichDB:TVAGG3_0204550"/>
<feature type="region of interest" description="Disordered" evidence="5">
    <location>
        <begin position="69"/>
        <end position="270"/>
    </location>
</feature>
<evidence type="ECO:0000259" key="6">
    <source>
        <dbReference type="PROSITE" id="PS50105"/>
    </source>
</evidence>
<keyword evidence="3" id="KW-0862">Zinc</keyword>
<dbReference type="CDD" id="cd09487">
    <property type="entry name" value="SAM_superfamily"/>
    <property type="match status" value="1"/>
</dbReference>
<gene>
    <name evidence="8" type="ORF">TVAG_421290</name>
</gene>
<evidence type="ECO:0000256" key="3">
    <source>
        <dbReference type="ARBA" id="ARBA00022833"/>
    </source>
</evidence>
<feature type="compositionally biased region" description="Polar residues" evidence="5">
    <location>
        <begin position="116"/>
        <end position="136"/>
    </location>
</feature>
<reference evidence="8" key="2">
    <citation type="journal article" date="2007" name="Science">
        <title>Draft genome sequence of the sexually transmitted pathogen Trichomonas vaginalis.</title>
        <authorList>
            <person name="Carlton J.M."/>
            <person name="Hirt R.P."/>
            <person name="Silva J.C."/>
            <person name="Delcher A.L."/>
            <person name="Schatz M."/>
            <person name="Zhao Q."/>
            <person name="Wortman J.R."/>
            <person name="Bidwell S.L."/>
            <person name="Alsmark U.C.M."/>
            <person name="Besteiro S."/>
            <person name="Sicheritz-Ponten T."/>
            <person name="Noel C.J."/>
            <person name="Dacks J.B."/>
            <person name="Foster P.G."/>
            <person name="Simillion C."/>
            <person name="Van de Peer Y."/>
            <person name="Miranda-Saavedra D."/>
            <person name="Barton G.J."/>
            <person name="Westrop G.D."/>
            <person name="Mueller S."/>
            <person name="Dessi D."/>
            <person name="Fiori P.L."/>
            <person name="Ren Q."/>
            <person name="Paulsen I."/>
            <person name="Zhang H."/>
            <person name="Bastida-Corcuera F.D."/>
            <person name="Simoes-Barbosa A."/>
            <person name="Brown M.T."/>
            <person name="Hayes R.D."/>
            <person name="Mukherjee M."/>
            <person name="Okumura C.Y."/>
            <person name="Schneider R."/>
            <person name="Smith A.J."/>
            <person name="Vanacova S."/>
            <person name="Villalvazo M."/>
            <person name="Haas B.J."/>
            <person name="Pertea M."/>
            <person name="Feldblyum T.V."/>
            <person name="Utterback T.R."/>
            <person name="Shu C.L."/>
            <person name="Osoegawa K."/>
            <person name="de Jong P.J."/>
            <person name="Hrdy I."/>
            <person name="Horvathova L."/>
            <person name="Zubacova Z."/>
            <person name="Dolezal P."/>
            <person name="Malik S.B."/>
            <person name="Logsdon J.M. Jr."/>
            <person name="Henze K."/>
            <person name="Gupta A."/>
            <person name="Wang C.C."/>
            <person name="Dunne R.L."/>
            <person name="Upcroft J.A."/>
            <person name="Upcroft P."/>
            <person name="White O."/>
            <person name="Salzberg S.L."/>
            <person name="Tang P."/>
            <person name="Chiu C.-H."/>
            <person name="Lee Y.-S."/>
            <person name="Embley T.M."/>
            <person name="Coombs G.H."/>
            <person name="Mottram J.C."/>
            <person name="Tachezy J."/>
            <person name="Fraser-Liggett C.M."/>
            <person name="Johnson P.J."/>
        </authorList>
    </citation>
    <scope>NUCLEOTIDE SEQUENCE [LARGE SCALE GENOMIC DNA]</scope>
    <source>
        <strain evidence="8">G3</strain>
    </source>
</reference>
<evidence type="ECO:0000259" key="7">
    <source>
        <dbReference type="PROSITE" id="PS52027"/>
    </source>
</evidence>
<protein>
    <submittedName>
        <fullName evidence="8">Uncharacterized protein</fullName>
    </submittedName>
</protein>
<sequence>MDKLTSRQLQQKLNELGFEQYSAVFLQNEISGADIPYITEDHLIEMGVELIGHRMLLIKRLNELYEGKNPDPVHLIDGSNNAKSKPEPKISRAEVNYSYNRRTYEDNSDSDDFKQTKPQPVVNQKTTRTPKYNYHQSESDEYESRSHKRENTYNIENQDVPRPILKSSNASSSSRQDAYDSDQTRPSKRETPKISRTTIQTSSNTEEKTEKKLSKKDSEGTKLSEASSTIRNSTSKLQSKPSQSKPEPKLQPAASESQFNTQNLNTQDSSDRVVCQYCGRKFLPDAARRHIPVCGRIRGMSKK</sequence>
<evidence type="ECO:0000256" key="5">
    <source>
        <dbReference type="SAM" id="MobiDB-lite"/>
    </source>
</evidence>
<dbReference type="Proteomes" id="UP000001542">
    <property type="component" value="Unassembled WGS sequence"/>
</dbReference>
<evidence type="ECO:0000256" key="4">
    <source>
        <dbReference type="PROSITE-ProRule" id="PRU01371"/>
    </source>
</evidence>
<evidence type="ECO:0000256" key="1">
    <source>
        <dbReference type="ARBA" id="ARBA00022723"/>
    </source>
</evidence>
<dbReference type="SUPFAM" id="SSF47769">
    <property type="entry name" value="SAM/Pointed domain"/>
    <property type="match status" value="1"/>
</dbReference>
<dbReference type="InterPro" id="IPR013761">
    <property type="entry name" value="SAM/pointed_sf"/>
</dbReference>
<dbReference type="RefSeq" id="XP_001315465.1">
    <property type="nucleotide sequence ID" value="XM_001315430.1"/>
</dbReference>